<dbReference type="AlphaFoldDB" id="A0AAP3AHA5"/>
<dbReference type="InterPro" id="IPR003615">
    <property type="entry name" value="HNH_nuc"/>
</dbReference>
<protein>
    <submittedName>
        <fullName evidence="2">HNH endonuclease</fullName>
    </submittedName>
</protein>
<organism evidence="2 3">
    <name type="scientific">Micrococcus luteus</name>
    <name type="common">Micrococcus lysodeikticus</name>
    <dbReference type="NCBI Taxonomy" id="1270"/>
    <lineage>
        <taxon>Bacteria</taxon>
        <taxon>Bacillati</taxon>
        <taxon>Actinomycetota</taxon>
        <taxon>Actinomycetes</taxon>
        <taxon>Micrococcales</taxon>
        <taxon>Micrococcaceae</taxon>
        <taxon>Micrococcus</taxon>
    </lineage>
</organism>
<dbReference type="RefSeq" id="WP_206480965.1">
    <property type="nucleotide sequence ID" value="NZ_JBITVO010000002.1"/>
</dbReference>
<keyword evidence="2" id="KW-0255">Endonuclease</keyword>
<dbReference type="EMBL" id="JALXKZ020000013">
    <property type="protein sequence ID" value="MCV7629091.1"/>
    <property type="molecule type" value="Genomic_DNA"/>
</dbReference>
<comment type="caution">
    <text evidence="2">The sequence shown here is derived from an EMBL/GenBank/DDBJ whole genome shotgun (WGS) entry which is preliminary data.</text>
</comment>
<name>A0AAP3AHA5_MICLU</name>
<dbReference type="Proteomes" id="UP001205867">
    <property type="component" value="Unassembled WGS sequence"/>
</dbReference>
<sequence>MAEPEGLRHAAIAWLEKRTFDRQISLTRDQIGDFEWDGKPFRLIPSQQGIWKPRGFEATLSIVTTFRAPGQKRPYDDEVGADGLIRYKWRGDNPLHHENAGLRRAMVLRLPIIWFIGVGGAPPEYQVVAPVYLADEEPEKQQFILAPLAEEDFAVESLEDGIAVPALKRYLMRETRVRLHQPVFRSTVLKAYENHCAVCNLAHPELLDAAHIVDDSHGLGTPTVGNGMALCKIHHAAFDRRFLGLRPTLERPIVEIRQDLLDEVDGPMLRHGLQDLHGKPLMMLPKARANRPDHDKLMWAYDRFRTATVADVA</sequence>
<proteinExistence type="predicted"/>
<reference evidence="2" key="1">
    <citation type="submission" date="2023-06" db="EMBL/GenBank/DDBJ databases">
        <title>lsaBGC provides a comprehensive framework for evolutionary analysis of biosynthetic gene clusters within focal taxa.</title>
        <authorList>
            <person name="Salamzade R."/>
            <person name="Sandstrom S."/>
            <person name="Kalan L.R."/>
        </authorList>
    </citation>
    <scope>NUCLEOTIDE SEQUENCE</scope>
    <source>
        <strain evidence="2">P3-SID899</strain>
    </source>
</reference>
<evidence type="ECO:0000313" key="2">
    <source>
        <dbReference type="EMBL" id="MCV7629091.1"/>
    </source>
</evidence>
<evidence type="ECO:0000259" key="1">
    <source>
        <dbReference type="Pfam" id="PF13391"/>
    </source>
</evidence>
<accession>A0AAP3AHA5</accession>
<keyword evidence="2" id="KW-0378">Hydrolase</keyword>
<feature type="domain" description="HNH nuclease" evidence="1">
    <location>
        <begin position="196"/>
        <end position="244"/>
    </location>
</feature>
<evidence type="ECO:0000313" key="3">
    <source>
        <dbReference type="Proteomes" id="UP001205867"/>
    </source>
</evidence>
<keyword evidence="2" id="KW-0540">Nuclease</keyword>
<gene>
    <name evidence="2" type="ORF">M3A82_007030</name>
</gene>
<dbReference type="GO" id="GO:0004519">
    <property type="term" value="F:endonuclease activity"/>
    <property type="evidence" value="ECO:0007669"/>
    <property type="project" value="UniProtKB-KW"/>
</dbReference>
<dbReference type="Pfam" id="PF13391">
    <property type="entry name" value="HNH_2"/>
    <property type="match status" value="1"/>
</dbReference>